<sequence>MVIEKNFRIVVTKSPEYKLLDYSKILNIKENSFISPLFFSLRDDSYYNDEYYYKSTIIFNRPVIYIDDKAYPTKYVSLKKHDKNRDYFNEILYMLDMDKVSVRLKKRNGRAYFLATLKISTPSGIYERKMPVFVKKEE</sequence>
<gene>
    <name evidence="1" type="ORF">C0601_07455</name>
</gene>
<accession>A0A2N5ZG37</accession>
<dbReference type="Proteomes" id="UP000234857">
    <property type="component" value="Unassembled WGS sequence"/>
</dbReference>
<protein>
    <submittedName>
        <fullName evidence="1">Uncharacterized protein</fullName>
    </submittedName>
</protein>
<comment type="caution">
    <text evidence="1">The sequence shown here is derived from an EMBL/GenBank/DDBJ whole genome shotgun (WGS) entry which is preliminary data.</text>
</comment>
<name>A0A2N5ZG37_MUIH1</name>
<evidence type="ECO:0000313" key="1">
    <source>
        <dbReference type="EMBL" id="PLX17584.1"/>
    </source>
</evidence>
<dbReference type="AlphaFoldDB" id="A0A2N5ZG37"/>
<evidence type="ECO:0000313" key="2">
    <source>
        <dbReference type="Proteomes" id="UP000234857"/>
    </source>
</evidence>
<proteinExistence type="predicted"/>
<reference evidence="1 2" key="1">
    <citation type="submission" date="2017-11" db="EMBL/GenBank/DDBJ databases">
        <title>Genome-resolved metagenomics identifies genetic mobility, metabolic interactions, and unexpected diversity in perchlorate-reducing communities.</title>
        <authorList>
            <person name="Barnum T.P."/>
            <person name="Figueroa I.A."/>
            <person name="Carlstrom C.I."/>
            <person name="Lucas L.N."/>
            <person name="Engelbrektson A.L."/>
            <person name="Coates J.D."/>
        </authorList>
    </citation>
    <scope>NUCLEOTIDE SEQUENCE [LARGE SCALE GENOMIC DNA]</scope>
    <source>
        <strain evidence="1">BM706</strain>
    </source>
</reference>
<dbReference type="EMBL" id="PKTG01000085">
    <property type="protein sequence ID" value="PLX17584.1"/>
    <property type="molecule type" value="Genomic_DNA"/>
</dbReference>
<organism evidence="1 2">
    <name type="scientific">Muiribacterium halophilum</name>
    <dbReference type="NCBI Taxonomy" id="2053465"/>
    <lineage>
        <taxon>Bacteria</taxon>
        <taxon>Candidatus Muiribacteriota</taxon>
        <taxon>Candidatus Muiribacteriia</taxon>
        <taxon>Candidatus Muiribacteriales</taxon>
        <taxon>Candidatus Muiribacteriaceae</taxon>
        <taxon>Candidatus Muiribacterium</taxon>
    </lineage>
</organism>